<evidence type="ECO:0000256" key="1">
    <source>
        <dbReference type="SAM" id="Phobius"/>
    </source>
</evidence>
<dbReference type="EMBL" id="LT981265">
    <property type="protein sequence ID" value="SPC33387.1"/>
    <property type="molecule type" value="Genomic_DNA"/>
</dbReference>
<keyword evidence="1" id="KW-0472">Membrane</keyword>
<organism evidence="2 3">
    <name type="scientific">Candidatus Nitrosocaldus cavascurensis</name>
    <dbReference type="NCBI Taxonomy" id="2058097"/>
    <lineage>
        <taxon>Archaea</taxon>
        <taxon>Nitrososphaerota</taxon>
        <taxon>Nitrososphaeria</taxon>
        <taxon>Candidatus Nitrosocaldales</taxon>
        <taxon>Candidatus Nitrosocaldaceae</taxon>
        <taxon>Candidatus Nitrosocaldus</taxon>
    </lineage>
</organism>
<gene>
    <name evidence="2" type="ORF">NCAV_0187</name>
</gene>
<proteinExistence type="predicted"/>
<feature type="transmembrane region" description="Helical" evidence="1">
    <location>
        <begin position="21"/>
        <end position="40"/>
    </location>
</feature>
<protein>
    <submittedName>
        <fullName evidence="2">Putative Surface associated S-layer protein</fullName>
    </submittedName>
</protein>
<dbReference type="Proteomes" id="UP000236248">
    <property type="component" value="Chromosome NCAV"/>
</dbReference>
<dbReference type="Gene3D" id="2.60.40.10">
    <property type="entry name" value="Immunoglobulins"/>
    <property type="match status" value="1"/>
</dbReference>
<dbReference type="InterPro" id="IPR013783">
    <property type="entry name" value="Ig-like_fold"/>
</dbReference>
<keyword evidence="1" id="KW-1133">Transmembrane helix</keyword>
<dbReference type="GeneID" id="41594288"/>
<dbReference type="RefSeq" id="WP_148695099.1">
    <property type="nucleotide sequence ID" value="NZ_LT981265.1"/>
</dbReference>
<sequence>MLDRGVRAGMSDASNVSKRMLSIGLAAIMVLSSIVVVLPVQAQQQQVTIRTSADDHGNRFFGPAWVEVVIDSAQHRNDSGTGTLQVNITAFGVSQTFPITETSNTSGLFVIYLKVDSDRTNVDEPATPANPFSNTNTRILIGNGNPHANYNNPATLDVTPQNIVNGGSITISVTGAPTKTLTYGDTDAAVQLDRTPAEYGPGSDLLLRIIDQDANLDPTASEFIQVTDASVIMSGGDAPAAGQQLRLRETGPNTATFEVDQINNAAAVLTVGTLPAGVTSTSRAITVNDFDLYSRANNTAPNAPSNPATGSRSVSYTVKVTRGEIQPFPTLSYASELPVRVIDLDQNTSSRSQQTISNALIIDGNNFNLREESLNSSTFVPAYSNNVIRLTFKENTDPARGILEVTPGNDITVQYDDPQEGTVTSERTFRLTNTPPTLTVDKSTVARSAILTLTLDDPDLNDDATIRESYTITFLAAQDTDFKEFKISGNPVFALRIRINGQTDAAGASNFSVTFTEENENSSKFIATVDLQQFATARVLNLTDGDSIDFTIQDRLDQTLSVRPEASATVTIGLPRPILTVDRTTVGVPRNSVADDGINIADGSSGGTTNNISNLGNAILYIRIEDSALNEDPRSQETLVPQITVSAGTQNNPDNVIDSSDNAGMGRLKLTFTKSDNSDLDNTQIRVSTAIRETGVDTGIFEGIIEVMFNPGDTPANWIGSRVKIEYAGPDGTFGTRDDADAVSVTFTARNAILQTDSTIIANGQSVTITVIDDDANRDSDAVEQVVVGLRWVNENGTTVDAPFTLDETGKNTGVFSKKLDVGKTVTGGQTVRVKADTDFRIRYYDLTPNLPGANNWPAASSSQTQFELTFRTTAITGSLVLDPAEKVGPASRVKVTILDSDMNTNPAQTQSIQGRVTVSSDRGAASRATLTVNETGPDTGIFEGKIKLNPDRVADASGDNTSEVTINVLPGDVLAVRYEDESGADGRRTFITKTLQVTSWDPEIKFDKDAYKPGDSIRVTIIDPDANRDPDGNDILTIKAISTTDPVGLTNVQAIETERSSGIFQATIPTSTGVATGALMVREGDEVTIEVRDDFPSDFRQRFDAFGTLDAAARRFQATVPIGVILAPTERFAVQQPRTVDQAGNPTTPSVNVLVSIATQIKNNTNKAMDYVYIVQVKDANGIVVSISTVSSTLDGGKTANVSASWLPTAPGTYTIETFVWSELGKPSPLSPLQKITVTVT</sequence>
<name>A0A2K5AP30_9ARCH</name>
<keyword evidence="1" id="KW-0812">Transmembrane</keyword>
<dbReference type="AlphaFoldDB" id="A0A2K5AP30"/>
<dbReference type="KEGG" id="ncv:NCAV_0187"/>
<evidence type="ECO:0000313" key="3">
    <source>
        <dbReference type="Proteomes" id="UP000236248"/>
    </source>
</evidence>
<keyword evidence="3" id="KW-1185">Reference proteome</keyword>
<accession>A0A2K5AP30</accession>
<reference evidence="3" key="1">
    <citation type="submission" date="2018-01" db="EMBL/GenBank/DDBJ databases">
        <authorList>
            <person name="Kerou L M."/>
        </authorList>
    </citation>
    <scope>NUCLEOTIDE SEQUENCE [LARGE SCALE GENOMIC DNA]</scope>
    <source>
        <strain evidence="3">SCU2</strain>
    </source>
</reference>
<evidence type="ECO:0000313" key="2">
    <source>
        <dbReference type="EMBL" id="SPC33387.1"/>
    </source>
</evidence>